<dbReference type="AlphaFoldDB" id="A0A7W7WVU8"/>
<sequence>MTTSRWTAALAAVRRGWPVLPLRPYRKVPAVRDWDRTATLDPARVREWWAYSPFNVGISCRGAGLLVVDLDPPDGRTTFTRLGEIEPTYTVRTPSGGEHRYFLAPPGVELRNTAGRLGPGVDTRAAGGFVTAAGSVLRTATGFRAYETVLDLPVAPAPEWLVSALSPTPAPTRIVVPVQRPSPRRIAAYRAAVVEGEVDRVRTARPGTRAHVLFTAACRLGELVGAGWLDESTATALLLAACADHEGVDGWTPREAAHHVGNGIATGRRSPRALG</sequence>
<comment type="caution">
    <text evidence="2">The sequence shown here is derived from an EMBL/GenBank/DDBJ whole genome shotgun (WGS) entry which is preliminary data.</text>
</comment>
<dbReference type="EMBL" id="JACHJS010000001">
    <property type="protein sequence ID" value="MBB4965282.1"/>
    <property type="molecule type" value="Genomic_DNA"/>
</dbReference>
<organism evidence="2 3">
    <name type="scientific">Saccharothrix violaceirubra</name>
    <dbReference type="NCBI Taxonomy" id="413306"/>
    <lineage>
        <taxon>Bacteria</taxon>
        <taxon>Bacillati</taxon>
        <taxon>Actinomycetota</taxon>
        <taxon>Actinomycetes</taxon>
        <taxon>Pseudonocardiales</taxon>
        <taxon>Pseudonocardiaceae</taxon>
        <taxon>Saccharothrix</taxon>
    </lineage>
</organism>
<accession>A0A7W7WVU8</accession>
<protein>
    <recommendedName>
        <fullName evidence="1">DNA primase/polymerase bifunctional N-terminal domain-containing protein</fullName>
    </recommendedName>
</protein>
<dbReference type="SUPFAM" id="SSF56747">
    <property type="entry name" value="Prim-pol domain"/>
    <property type="match status" value="1"/>
</dbReference>
<keyword evidence="3" id="KW-1185">Reference proteome</keyword>
<dbReference type="Pfam" id="PF09250">
    <property type="entry name" value="Prim-Pol"/>
    <property type="match status" value="1"/>
</dbReference>
<feature type="domain" description="DNA primase/polymerase bifunctional N-terminal" evidence="1">
    <location>
        <begin position="9"/>
        <end position="161"/>
    </location>
</feature>
<evidence type="ECO:0000313" key="3">
    <source>
        <dbReference type="Proteomes" id="UP000542674"/>
    </source>
</evidence>
<gene>
    <name evidence="2" type="ORF">F4559_002641</name>
</gene>
<evidence type="ECO:0000259" key="1">
    <source>
        <dbReference type="SMART" id="SM00943"/>
    </source>
</evidence>
<name>A0A7W7WVU8_9PSEU</name>
<proteinExistence type="predicted"/>
<dbReference type="Proteomes" id="UP000542674">
    <property type="component" value="Unassembled WGS sequence"/>
</dbReference>
<evidence type="ECO:0000313" key="2">
    <source>
        <dbReference type="EMBL" id="MBB4965282.1"/>
    </source>
</evidence>
<dbReference type="SMART" id="SM00943">
    <property type="entry name" value="Prim-Pol"/>
    <property type="match status" value="1"/>
</dbReference>
<dbReference type="InterPro" id="IPR015330">
    <property type="entry name" value="DNA_primase/pol_bifunc_N"/>
</dbReference>
<dbReference type="RefSeq" id="WP_184668750.1">
    <property type="nucleotide sequence ID" value="NZ_BAABAI010000045.1"/>
</dbReference>
<reference evidence="2 3" key="1">
    <citation type="submission" date="2020-08" db="EMBL/GenBank/DDBJ databases">
        <title>Sequencing the genomes of 1000 actinobacteria strains.</title>
        <authorList>
            <person name="Klenk H.-P."/>
        </authorList>
    </citation>
    <scope>NUCLEOTIDE SEQUENCE [LARGE SCALE GENOMIC DNA]</scope>
    <source>
        <strain evidence="2 3">DSM 45084</strain>
    </source>
</reference>
<dbReference type="CDD" id="cd04859">
    <property type="entry name" value="Prim_Pol"/>
    <property type="match status" value="1"/>
</dbReference>